<accession>A0ABY6J3I3</accession>
<proteinExistence type="predicted"/>
<keyword evidence="1" id="KW-0812">Transmembrane</keyword>
<name>A0ABY6J3I3_9BACT</name>
<evidence type="ECO:0000256" key="1">
    <source>
        <dbReference type="SAM" id="Phobius"/>
    </source>
</evidence>
<gene>
    <name evidence="2" type="ORF">MKQ68_03880</name>
</gene>
<keyword evidence="3" id="KW-1185">Reference proteome</keyword>
<organism evidence="2 3">
    <name type="scientific">Chitinophaga horti</name>
    <dbReference type="NCBI Taxonomy" id="2920382"/>
    <lineage>
        <taxon>Bacteria</taxon>
        <taxon>Pseudomonadati</taxon>
        <taxon>Bacteroidota</taxon>
        <taxon>Chitinophagia</taxon>
        <taxon>Chitinophagales</taxon>
        <taxon>Chitinophagaceae</taxon>
        <taxon>Chitinophaga</taxon>
    </lineage>
</organism>
<dbReference type="EMBL" id="CP107006">
    <property type="protein sequence ID" value="UYQ94230.1"/>
    <property type="molecule type" value="Genomic_DNA"/>
</dbReference>
<dbReference type="InterPro" id="IPR057695">
    <property type="entry name" value="DUF7935"/>
</dbReference>
<protein>
    <submittedName>
        <fullName evidence="2">Uncharacterized protein</fullName>
    </submittedName>
</protein>
<reference evidence="2" key="1">
    <citation type="submission" date="2022-10" db="EMBL/GenBank/DDBJ databases">
        <title>Chitinophaga sp. nov., isolated from soil.</title>
        <authorList>
            <person name="Jeon C.O."/>
        </authorList>
    </citation>
    <scope>NUCLEOTIDE SEQUENCE</scope>
    <source>
        <strain evidence="2">R8</strain>
    </source>
</reference>
<dbReference type="Proteomes" id="UP001162741">
    <property type="component" value="Chromosome"/>
</dbReference>
<feature type="transmembrane region" description="Helical" evidence="1">
    <location>
        <begin position="6"/>
        <end position="25"/>
    </location>
</feature>
<keyword evidence="1" id="KW-1133">Transmembrane helix</keyword>
<sequence length="176" mass="19073">MSISNSQLLYAVLIIGAAVIIYSTIKDLIKKEKEKSLAGSQPPATPSSNAALPLQLQAYERIVLYVERITPQSLITRVSQPGLTVSDMQVGLIQTIKAEFEHNISQQIYVSAEAWEAVKTVKEQLISIIIQVASKLPADASGKELNKGILEVFLQSGESPADIAARIISAEAKKIM</sequence>
<dbReference type="Pfam" id="PF25589">
    <property type="entry name" value="DUF7935"/>
    <property type="match status" value="1"/>
</dbReference>
<keyword evidence="1" id="KW-0472">Membrane</keyword>
<evidence type="ECO:0000313" key="3">
    <source>
        <dbReference type="Proteomes" id="UP001162741"/>
    </source>
</evidence>
<dbReference type="RefSeq" id="WP_264282160.1">
    <property type="nucleotide sequence ID" value="NZ_CP107006.1"/>
</dbReference>
<evidence type="ECO:0000313" key="2">
    <source>
        <dbReference type="EMBL" id="UYQ94230.1"/>
    </source>
</evidence>